<dbReference type="EMBL" id="BMAT01004197">
    <property type="protein sequence ID" value="GFR70117.1"/>
    <property type="molecule type" value="Genomic_DNA"/>
</dbReference>
<evidence type="ECO:0000313" key="1">
    <source>
        <dbReference type="EMBL" id="GFR70117.1"/>
    </source>
</evidence>
<dbReference type="Proteomes" id="UP000762676">
    <property type="component" value="Unassembled WGS sequence"/>
</dbReference>
<proteinExistence type="predicted"/>
<protein>
    <submittedName>
        <fullName evidence="1">Uncharacterized protein</fullName>
    </submittedName>
</protein>
<name>A0AAV4F9Q4_9GAST</name>
<organism evidence="1 2">
    <name type="scientific">Elysia marginata</name>
    <dbReference type="NCBI Taxonomy" id="1093978"/>
    <lineage>
        <taxon>Eukaryota</taxon>
        <taxon>Metazoa</taxon>
        <taxon>Spiralia</taxon>
        <taxon>Lophotrochozoa</taxon>
        <taxon>Mollusca</taxon>
        <taxon>Gastropoda</taxon>
        <taxon>Heterobranchia</taxon>
        <taxon>Euthyneura</taxon>
        <taxon>Panpulmonata</taxon>
        <taxon>Sacoglossa</taxon>
        <taxon>Placobranchoidea</taxon>
        <taxon>Plakobranchidae</taxon>
        <taxon>Elysia</taxon>
    </lineage>
</organism>
<accession>A0AAV4F9Q4</accession>
<reference evidence="1 2" key="1">
    <citation type="journal article" date="2021" name="Elife">
        <title>Chloroplast acquisition without the gene transfer in kleptoplastic sea slugs, Plakobranchus ocellatus.</title>
        <authorList>
            <person name="Maeda T."/>
            <person name="Takahashi S."/>
            <person name="Yoshida T."/>
            <person name="Shimamura S."/>
            <person name="Takaki Y."/>
            <person name="Nagai Y."/>
            <person name="Toyoda A."/>
            <person name="Suzuki Y."/>
            <person name="Arimoto A."/>
            <person name="Ishii H."/>
            <person name="Satoh N."/>
            <person name="Nishiyama T."/>
            <person name="Hasebe M."/>
            <person name="Maruyama T."/>
            <person name="Minagawa J."/>
            <person name="Obokata J."/>
            <person name="Shigenobu S."/>
        </authorList>
    </citation>
    <scope>NUCLEOTIDE SEQUENCE [LARGE SCALE GENOMIC DNA]</scope>
</reference>
<keyword evidence="2" id="KW-1185">Reference proteome</keyword>
<sequence>MTSSRIELTASRCQVRRVNYSVTLPPSVRLSSMGLGYPGFKPRLDKSAFGALERLITHTITLLFQIALQPTTTGAAALIRKYLSNTNNHDGVLDRNVTSK</sequence>
<comment type="caution">
    <text evidence="1">The sequence shown here is derived from an EMBL/GenBank/DDBJ whole genome shotgun (WGS) entry which is preliminary data.</text>
</comment>
<dbReference type="AlphaFoldDB" id="A0AAV4F9Q4"/>
<gene>
    <name evidence="1" type="ORF">ElyMa_002064300</name>
</gene>
<evidence type="ECO:0000313" key="2">
    <source>
        <dbReference type="Proteomes" id="UP000762676"/>
    </source>
</evidence>